<name>A0ACB9ZNG8_CATRO</name>
<proteinExistence type="predicted"/>
<organism evidence="1 2">
    <name type="scientific">Catharanthus roseus</name>
    <name type="common">Madagascar periwinkle</name>
    <name type="synonym">Vinca rosea</name>
    <dbReference type="NCBI Taxonomy" id="4058"/>
    <lineage>
        <taxon>Eukaryota</taxon>
        <taxon>Viridiplantae</taxon>
        <taxon>Streptophyta</taxon>
        <taxon>Embryophyta</taxon>
        <taxon>Tracheophyta</taxon>
        <taxon>Spermatophyta</taxon>
        <taxon>Magnoliopsida</taxon>
        <taxon>eudicotyledons</taxon>
        <taxon>Gunneridae</taxon>
        <taxon>Pentapetalae</taxon>
        <taxon>asterids</taxon>
        <taxon>lamiids</taxon>
        <taxon>Gentianales</taxon>
        <taxon>Apocynaceae</taxon>
        <taxon>Rauvolfioideae</taxon>
        <taxon>Vinceae</taxon>
        <taxon>Catharanthinae</taxon>
        <taxon>Catharanthus</taxon>
    </lineage>
</organism>
<dbReference type="Proteomes" id="UP001060085">
    <property type="component" value="Linkage Group LG08"/>
</dbReference>
<gene>
    <name evidence="1" type="ORF">M9H77_34816</name>
</gene>
<comment type="caution">
    <text evidence="1">The sequence shown here is derived from an EMBL/GenBank/DDBJ whole genome shotgun (WGS) entry which is preliminary data.</text>
</comment>
<keyword evidence="2" id="KW-1185">Reference proteome</keyword>
<protein>
    <submittedName>
        <fullName evidence="1">Uncharacterized protein</fullName>
    </submittedName>
</protein>
<evidence type="ECO:0000313" key="1">
    <source>
        <dbReference type="EMBL" id="KAI5648811.1"/>
    </source>
</evidence>
<evidence type="ECO:0000313" key="2">
    <source>
        <dbReference type="Proteomes" id="UP001060085"/>
    </source>
</evidence>
<dbReference type="EMBL" id="CM044708">
    <property type="protein sequence ID" value="KAI5648811.1"/>
    <property type="molecule type" value="Genomic_DNA"/>
</dbReference>
<accession>A0ACB9ZNG8</accession>
<reference evidence="2" key="1">
    <citation type="journal article" date="2023" name="Nat. Plants">
        <title>Single-cell RNA sequencing provides a high-resolution roadmap for understanding the multicellular compartmentation of specialized metabolism.</title>
        <authorList>
            <person name="Sun S."/>
            <person name="Shen X."/>
            <person name="Li Y."/>
            <person name="Li Y."/>
            <person name="Wang S."/>
            <person name="Li R."/>
            <person name="Zhang H."/>
            <person name="Shen G."/>
            <person name="Guo B."/>
            <person name="Wei J."/>
            <person name="Xu J."/>
            <person name="St-Pierre B."/>
            <person name="Chen S."/>
            <person name="Sun C."/>
        </authorList>
    </citation>
    <scope>NUCLEOTIDE SEQUENCE [LARGE SCALE GENOMIC DNA]</scope>
</reference>
<sequence>MTPNKHWFSNFKPLEHGKVFMGNNHVSEIKGIGNVFIKMHDGVTRKLTEVRYVPDLRRNLISLGVFDTNDFSYKSENGIMKVCKGALVMLKGFKKDGLYHLIGKTVCEASVLVSKTIPEKTLLWHRRIGHISEKGLHYKIFWVVTKSNLWIFVTTVYLENSIKLVFQLAHTSPLLSLIMCIVICGDLKRFPLMVGMTVRHNPQQNGVAEKMNDTIMDKVRCLMVSSGIPKHFWGEAVSTAVYLINRSLSTAINFKTPLELWSGEPPNLSNLRVFGCSAFAYQKEETIYMRQPPGFEEKVRRTWHVC</sequence>